<evidence type="ECO:0000256" key="7">
    <source>
        <dbReference type="ARBA" id="ARBA00022703"/>
    </source>
</evidence>
<keyword evidence="11" id="KW-0539">Nucleus</keyword>
<comment type="subcellular location">
    <subcellularLocation>
        <location evidence="2">Cytoplasm</location>
    </subcellularLocation>
    <subcellularLocation>
        <location evidence="1">Nucleus</location>
    </subcellularLocation>
</comment>
<proteinExistence type="inferred from homology"/>
<dbReference type="EC" id="2.3.2.23" evidence="4"/>
<feature type="region of interest" description="Disordered" evidence="16">
    <location>
        <begin position="1"/>
        <end position="105"/>
    </location>
</feature>
<evidence type="ECO:0000313" key="18">
    <source>
        <dbReference type="Ensembl" id="ENSAZOP00000021754.1"/>
    </source>
</evidence>
<dbReference type="Pfam" id="PF00179">
    <property type="entry name" value="UQ_con"/>
    <property type="match status" value="1"/>
</dbReference>
<evidence type="ECO:0000256" key="9">
    <source>
        <dbReference type="ARBA" id="ARBA00022786"/>
    </source>
</evidence>
<sequence length="450" mass="49540">MSFWERVLHAASQSESAQREQLTNGDPRSHTALPPCPAIPDAGGRGLARPQPMGITSRVPECRARRAATANGRGGRAGTPQGERGGGARSSHSRRQREPRRETTMQTPVALLGSPALFRCCSRALARPVPVSVFSRPEVQTVQPAGVSYPQLSRREFQTSVVSRDIDTAAKFIGAGAATVGVAGSGAGIGTVFGSLIIGYARDIMSIYKEPPPGMFVVPDPHDMTKIHALITGPFDTPYEGGFFLFLFRCPPDYPIHPPRVKLMTTGNNTVRFNPNFYRNGKVCLSILGTWTGPAWSPAQSISSVLISIQSLMTENPYHNEPGFEQERHPGDSKNYNECIRHETIRVAVCDMLEGKCPCPEPLRGVMEKSFMEYYDFYEGVCKERLYLQGQTMQDPFGEKRGHFDYQSLLVRLQGIRQKVQEKHQQANTEIDSESSSSETETDAQSCSKA</sequence>
<dbReference type="PANTHER" id="PTHR46116:SF26">
    <property type="entry name" value="UBIQUITIN-CONJUGATING ENZYME E2 Z"/>
    <property type="match status" value="1"/>
</dbReference>
<accession>A0A8B9VIA1</accession>
<evidence type="ECO:0000256" key="15">
    <source>
        <dbReference type="ARBA" id="ARBA00042401"/>
    </source>
</evidence>
<dbReference type="GO" id="GO:0005737">
    <property type="term" value="C:cytoplasm"/>
    <property type="evidence" value="ECO:0007669"/>
    <property type="project" value="UniProtKB-SubCell"/>
</dbReference>
<feature type="region of interest" description="Disordered" evidence="16">
    <location>
        <begin position="421"/>
        <end position="450"/>
    </location>
</feature>
<dbReference type="InterPro" id="IPR038662">
    <property type="entry name" value="ATP_synth_F0_csu_sf"/>
</dbReference>
<dbReference type="SMART" id="SM00212">
    <property type="entry name" value="UBCc"/>
    <property type="match status" value="1"/>
</dbReference>
<dbReference type="GO" id="GO:0015986">
    <property type="term" value="P:proton motive force-driven ATP synthesis"/>
    <property type="evidence" value="ECO:0007669"/>
    <property type="project" value="InterPro"/>
</dbReference>
<evidence type="ECO:0000256" key="4">
    <source>
        <dbReference type="ARBA" id="ARBA00012486"/>
    </source>
</evidence>
<keyword evidence="8" id="KW-0547">Nucleotide-binding</keyword>
<dbReference type="GO" id="GO:0005634">
    <property type="term" value="C:nucleus"/>
    <property type="evidence" value="ECO:0007669"/>
    <property type="project" value="UniProtKB-SubCell"/>
</dbReference>
<dbReference type="CDD" id="cd18182">
    <property type="entry name" value="ATP-synt_Fo_c_ATP5G3"/>
    <property type="match status" value="1"/>
</dbReference>
<dbReference type="GO" id="GO:0045259">
    <property type="term" value="C:proton-transporting ATP synthase complex"/>
    <property type="evidence" value="ECO:0007669"/>
    <property type="project" value="InterPro"/>
</dbReference>
<evidence type="ECO:0000256" key="2">
    <source>
        <dbReference type="ARBA" id="ARBA00004496"/>
    </source>
</evidence>
<dbReference type="InterPro" id="IPR000608">
    <property type="entry name" value="UBC"/>
</dbReference>
<protein>
    <recommendedName>
        <fullName evidence="12">Ubiquitin-conjugating enzyme E2 Z</fullName>
        <ecNumber evidence="4">2.3.2.23</ecNumber>
    </recommendedName>
    <alternativeName>
        <fullName evidence="13">E2 ubiquitin-conjugating enzyme Z</fullName>
    </alternativeName>
    <alternativeName>
        <fullName evidence="15">Ubiquitin carrier protein Z</fullName>
    </alternativeName>
    <alternativeName>
        <fullName evidence="14">Ubiquitin-protein ligase Z</fullName>
    </alternativeName>
</protein>
<dbReference type="SUPFAM" id="SSF54495">
    <property type="entry name" value="UBC-like"/>
    <property type="match status" value="1"/>
</dbReference>
<dbReference type="Proteomes" id="UP000694549">
    <property type="component" value="Unplaced"/>
</dbReference>
<dbReference type="AlphaFoldDB" id="A0A8B9VIA1"/>
<keyword evidence="5" id="KW-0963">Cytoplasm</keyword>
<dbReference type="InterPro" id="IPR000454">
    <property type="entry name" value="ATP_synth_F0_csu"/>
</dbReference>
<evidence type="ECO:0000256" key="11">
    <source>
        <dbReference type="ARBA" id="ARBA00023242"/>
    </source>
</evidence>
<dbReference type="GO" id="GO:0006915">
    <property type="term" value="P:apoptotic process"/>
    <property type="evidence" value="ECO:0007669"/>
    <property type="project" value="UniProtKB-KW"/>
</dbReference>
<dbReference type="InterPro" id="IPR016135">
    <property type="entry name" value="UBQ-conjugating_enzyme/RWD"/>
</dbReference>
<evidence type="ECO:0000256" key="12">
    <source>
        <dbReference type="ARBA" id="ARBA00039894"/>
    </source>
</evidence>
<dbReference type="CDD" id="cd23809">
    <property type="entry name" value="UBCc_UBE2Z"/>
    <property type="match status" value="1"/>
</dbReference>
<evidence type="ECO:0000259" key="17">
    <source>
        <dbReference type="PROSITE" id="PS50127"/>
    </source>
</evidence>
<evidence type="ECO:0000256" key="10">
    <source>
        <dbReference type="ARBA" id="ARBA00022840"/>
    </source>
</evidence>
<reference evidence="18" key="2">
    <citation type="submission" date="2025-09" db="UniProtKB">
        <authorList>
            <consortium name="Ensembl"/>
        </authorList>
    </citation>
    <scope>IDENTIFICATION</scope>
</reference>
<dbReference type="GO" id="GO:0004869">
    <property type="term" value="F:cysteine-type endopeptidase inhibitor activity"/>
    <property type="evidence" value="ECO:0007669"/>
    <property type="project" value="TreeGrafter"/>
</dbReference>
<dbReference type="GO" id="GO:0005524">
    <property type="term" value="F:ATP binding"/>
    <property type="evidence" value="ECO:0007669"/>
    <property type="project" value="UniProtKB-KW"/>
</dbReference>
<evidence type="ECO:0000256" key="5">
    <source>
        <dbReference type="ARBA" id="ARBA00022490"/>
    </source>
</evidence>
<keyword evidence="9" id="KW-0833">Ubl conjugation pathway</keyword>
<evidence type="ECO:0000256" key="1">
    <source>
        <dbReference type="ARBA" id="ARBA00004123"/>
    </source>
</evidence>
<evidence type="ECO:0000256" key="13">
    <source>
        <dbReference type="ARBA" id="ARBA00041798"/>
    </source>
</evidence>
<evidence type="ECO:0000313" key="19">
    <source>
        <dbReference type="Proteomes" id="UP000694549"/>
    </source>
</evidence>
<evidence type="ECO:0000256" key="8">
    <source>
        <dbReference type="ARBA" id="ARBA00022741"/>
    </source>
</evidence>
<evidence type="ECO:0000256" key="14">
    <source>
        <dbReference type="ARBA" id="ARBA00042316"/>
    </source>
</evidence>
<comment type="similarity">
    <text evidence="3">Belongs to the ATPase C chain family.</text>
</comment>
<organism evidence="18 19">
    <name type="scientific">Anas zonorhyncha</name>
    <name type="common">Eastern spot-billed duck</name>
    <dbReference type="NCBI Taxonomy" id="75864"/>
    <lineage>
        <taxon>Eukaryota</taxon>
        <taxon>Metazoa</taxon>
        <taxon>Chordata</taxon>
        <taxon>Craniata</taxon>
        <taxon>Vertebrata</taxon>
        <taxon>Euteleostomi</taxon>
        <taxon>Archelosauria</taxon>
        <taxon>Archosauria</taxon>
        <taxon>Dinosauria</taxon>
        <taxon>Saurischia</taxon>
        <taxon>Theropoda</taxon>
        <taxon>Coelurosauria</taxon>
        <taxon>Aves</taxon>
        <taxon>Neognathae</taxon>
        <taxon>Galloanserae</taxon>
        <taxon>Anseriformes</taxon>
        <taxon>Anatidae</taxon>
        <taxon>Anatinae</taxon>
        <taxon>Anas</taxon>
    </lineage>
</organism>
<dbReference type="PANTHER" id="PTHR46116">
    <property type="entry name" value="(E3-INDEPENDENT) E2 UBIQUITIN-CONJUGATING ENZYME"/>
    <property type="match status" value="1"/>
</dbReference>
<keyword evidence="19" id="KW-1185">Reference proteome</keyword>
<dbReference type="PROSITE" id="PS50127">
    <property type="entry name" value="UBC_2"/>
    <property type="match status" value="1"/>
</dbReference>
<evidence type="ECO:0000256" key="16">
    <source>
        <dbReference type="SAM" id="MobiDB-lite"/>
    </source>
</evidence>
<dbReference type="GO" id="GO:0043066">
    <property type="term" value="P:negative regulation of apoptotic process"/>
    <property type="evidence" value="ECO:0007669"/>
    <property type="project" value="TreeGrafter"/>
</dbReference>
<name>A0A8B9VIA1_9AVES</name>
<evidence type="ECO:0000256" key="6">
    <source>
        <dbReference type="ARBA" id="ARBA00022679"/>
    </source>
</evidence>
<feature type="domain" description="UBC core" evidence="17">
    <location>
        <begin position="195"/>
        <end position="349"/>
    </location>
</feature>
<dbReference type="FunFam" id="3.10.110.10:FF:000046">
    <property type="entry name" value="Ubiquitin-conjugating enzyme E2 Z"/>
    <property type="match status" value="1"/>
</dbReference>
<keyword evidence="7" id="KW-0053">Apoptosis</keyword>
<keyword evidence="6" id="KW-0808">Transferase</keyword>
<dbReference type="Gene3D" id="3.10.110.10">
    <property type="entry name" value="Ubiquitin Conjugating Enzyme"/>
    <property type="match status" value="1"/>
</dbReference>
<feature type="compositionally biased region" description="Polar residues" evidence="16">
    <location>
        <begin position="11"/>
        <end position="26"/>
    </location>
</feature>
<dbReference type="Ensembl" id="ENSAZOT00000023378.1">
    <property type="protein sequence ID" value="ENSAZOP00000021754.1"/>
    <property type="gene ID" value="ENSAZOG00000014112.1"/>
</dbReference>
<dbReference type="Gene3D" id="1.20.20.10">
    <property type="entry name" value="F1F0 ATP synthase subunit C"/>
    <property type="match status" value="1"/>
</dbReference>
<dbReference type="GO" id="GO:0061631">
    <property type="term" value="F:ubiquitin conjugating enzyme activity"/>
    <property type="evidence" value="ECO:0007669"/>
    <property type="project" value="UniProtKB-EC"/>
</dbReference>
<dbReference type="PRINTS" id="PR00124">
    <property type="entry name" value="ATPASEC"/>
</dbReference>
<feature type="compositionally biased region" description="Gly residues" evidence="16">
    <location>
        <begin position="72"/>
        <end position="88"/>
    </location>
</feature>
<keyword evidence="10" id="KW-0067">ATP-binding</keyword>
<reference evidence="18" key="1">
    <citation type="submission" date="2025-08" db="UniProtKB">
        <authorList>
            <consortium name="Ensembl"/>
        </authorList>
    </citation>
    <scope>IDENTIFICATION</scope>
</reference>
<dbReference type="GO" id="GO:0015078">
    <property type="term" value="F:proton transmembrane transporter activity"/>
    <property type="evidence" value="ECO:0007669"/>
    <property type="project" value="InterPro"/>
</dbReference>
<evidence type="ECO:0000256" key="3">
    <source>
        <dbReference type="ARBA" id="ARBA00006704"/>
    </source>
</evidence>